<keyword evidence="2" id="KW-0349">Heme</keyword>
<dbReference type="EMBL" id="CP108133">
    <property type="protein sequence ID" value="WTP54573.1"/>
    <property type="molecule type" value="Genomic_DNA"/>
</dbReference>
<dbReference type="PRINTS" id="PR00385">
    <property type="entry name" value="P450"/>
</dbReference>
<proteinExistence type="inferred from homology"/>
<dbReference type="Proteomes" id="UP001432166">
    <property type="component" value="Chromosome"/>
</dbReference>
<dbReference type="Gene3D" id="1.10.630.10">
    <property type="entry name" value="Cytochrome P450"/>
    <property type="match status" value="1"/>
</dbReference>
<dbReference type="PANTHER" id="PTHR46696">
    <property type="entry name" value="P450, PUTATIVE (EUROFUNG)-RELATED"/>
    <property type="match status" value="1"/>
</dbReference>
<dbReference type="Pfam" id="PF00067">
    <property type="entry name" value="p450"/>
    <property type="match status" value="1"/>
</dbReference>
<evidence type="ECO:0000256" key="1">
    <source>
        <dbReference type="ARBA" id="ARBA00010617"/>
    </source>
</evidence>
<dbReference type="InterPro" id="IPR002397">
    <property type="entry name" value="Cyt_P450_B"/>
</dbReference>
<evidence type="ECO:0000256" key="2">
    <source>
        <dbReference type="RuleBase" id="RU000461"/>
    </source>
</evidence>
<organism evidence="3 4">
    <name type="scientific">Streptomyces tauricus</name>
    <dbReference type="NCBI Taxonomy" id="68274"/>
    <lineage>
        <taxon>Bacteria</taxon>
        <taxon>Bacillati</taxon>
        <taxon>Actinomycetota</taxon>
        <taxon>Actinomycetes</taxon>
        <taxon>Kitasatosporales</taxon>
        <taxon>Streptomycetaceae</taxon>
        <taxon>Streptomyces</taxon>
        <taxon>Streptomyces aurantiacus group</taxon>
    </lineage>
</organism>
<evidence type="ECO:0000313" key="3">
    <source>
        <dbReference type="EMBL" id="WTP54573.1"/>
    </source>
</evidence>
<dbReference type="RefSeq" id="WP_328939870.1">
    <property type="nucleotide sequence ID" value="NZ_CP108133.1"/>
</dbReference>
<keyword evidence="2" id="KW-0408">Iron</keyword>
<dbReference type="InterPro" id="IPR017972">
    <property type="entry name" value="Cyt_P450_CS"/>
</dbReference>
<gene>
    <name evidence="3" type="ORF">OG288_43455</name>
</gene>
<keyword evidence="2" id="KW-0503">Monooxygenase</keyword>
<keyword evidence="4" id="KW-1185">Reference proteome</keyword>
<dbReference type="PANTHER" id="PTHR46696:SF1">
    <property type="entry name" value="CYTOCHROME P450 YJIB-RELATED"/>
    <property type="match status" value="1"/>
</dbReference>
<dbReference type="InterPro" id="IPR036396">
    <property type="entry name" value="Cyt_P450_sf"/>
</dbReference>
<keyword evidence="2" id="KW-0560">Oxidoreductase</keyword>
<comment type="similarity">
    <text evidence="1 2">Belongs to the cytochrome P450 family.</text>
</comment>
<sequence>MANDTALALLATRIRLLQDDLRGDLGAHILRLRPGAEGYASYAAVRARGPLVRSRRGLLFTATWTTANAILRSGDFGTVPTMVSGQNGGHVTEDLVHPLDEAFFSLDPPRHTELRAVVAPWFSRDRLQKVTEHLEEDIDARLRGLAGQGSVDLVSTLAEPVPVTTVCRLLGLPVADMPLITRWGRHVAALLDGPRTRADFHRLQRIYTEMTQYFRLHASAGRSTEGLLTGLTERCPGLLSERDVIATCGMMLLAGFVTTVNLIGNALHALLQEPRRREEAAGNWAAVVEETLRHSSPVQYVVRRARATTDVDGHKVTAGTPVVVLLAGANRDPAAFERPDDFEVNRPGPSRHLDFGAGIHYCLGATLARAETQTVLRRFFEYYPDATPAAGRVARPSRVLYGPARLPAHLNSRPGARRR</sequence>
<keyword evidence="2" id="KW-0479">Metal-binding</keyword>
<dbReference type="InterPro" id="IPR001128">
    <property type="entry name" value="Cyt_P450"/>
</dbReference>
<accession>A0ABZ1JSD7</accession>
<protein>
    <submittedName>
        <fullName evidence="3">Cytochrome P450</fullName>
    </submittedName>
</protein>
<dbReference type="PRINTS" id="PR00359">
    <property type="entry name" value="BP450"/>
</dbReference>
<name>A0ABZ1JSD7_9ACTN</name>
<dbReference type="PROSITE" id="PS00086">
    <property type="entry name" value="CYTOCHROME_P450"/>
    <property type="match status" value="1"/>
</dbReference>
<reference evidence="3" key="1">
    <citation type="submission" date="2022-10" db="EMBL/GenBank/DDBJ databases">
        <title>The complete genomes of actinobacterial strains from the NBC collection.</title>
        <authorList>
            <person name="Joergensen T.S."/>
            <person name="Alvarez Arevalo M."/>
            <person name="Sterndorff E.B."/>
            <person name="Faurdal D."/>
            <person name="Vuksanovic O."/>
            <person name="Mourched A.-S."/>
            <person name="Charusanti P."/>
            <person name="Shaw S."/>
            <person name="Blin K."/>
            <person name="Weber T."/>
        </authorList>
    </citation>
    <scope>NUCLEOTIDE SEQUENCE</scope>
    <source>
        <strain evidence="3">NBC_00189</strain>
    </source>
</reference>
<dbReference type="SUPFAM" id="SSF48264">
    <property type="entry name" value="Cytochrome P450"/>
    <property type="match status" value="1"/>
</dbReference>
<evidence type="ECO:0000313" key="4">
    <source>
        <dbReference type="Proteomes" id="UP001432166"/>
    </source>
</evidence>